<name>A0AAJ5VSI6_9HYPH</name>
<evidence type="ECO:0000313" key="3">
    <source>
        <dbReference type="Proteomes" id="UP001217476"/>
    </source>
</evidence>
<proteinExistence type="predicted"/>
<dbReference type="Proteomes" id="UP001217476">
    <property type="component" value="Chromosome"/>
</dbReference>
<gene>
    <name evidence="2" type="ORF">P0Y65_17475</name>
</gene>
<evidence type="ECO:0000313" key="2">
    <source>
        <dbReference type="EMBL" id="WEK03959.1"/>
    </source>
</evidence>
<dbReference type="EMBL" id="CP119312">
    <property type="protein sequence ID" value="WEK03959.1"/>
    <property type="molecule type" value="Genomic_DNA"/>
</dbReference>
<dbReference type="AlphaFoldDB" id="A0AAJ5VSI6"/>
<keyword evidence="1" id="KW-0732">Signal</keyword>
<accession>A0AAJ5VSI6</accession>
<feature type="signal peptide" evidence="1">
    <location>
        <begin position="1"/>
        <end position="23"/>
    </location>
</feature>
<organism evidence="2 3">
    <name type="scientific">Candidatus Devosia phytovorans</name>
    <dbReference type="NCBI Taxonomy" id="3121372"/>
    <lineage>
        <taxon>Bacteria</taxon>
        <taxon>Pseudomonadati</taxon>
        <taxon>Pseudomonadota</taxon>
        <taxon>Alphaproteobacteria</taxon>
        <taxon>Hyphomicrobiales</taxon>
        <taxon>Devosiaceae</taxon>
        <taxon>Devosia</taxon>
    </lineage>
</organism>
<reference evidence="2" key="1">
    <citation type="submission" date="2023-03" db="EMBL/GenBank/DDBJ databases">
        <title>Andean soil-derived lignocellulolytic bacterial consortium as a source of novel taxa and putative plastic-active enzymes.</title>
        <authorList>
            <person name="Diaz-Garcia L."/>
            <person name="Chuvochina M."/>
            <person name="Feuerriegel G."/>
            <person name="Bunk B."/>
            <person name="Sproer C."/>
            <person name="Streit W.R."/>
            <person name="Rodriguez L.M."/>
            <person name="Overmann J."/>
            <person name="Jimenez D.J."/>
        </authorList>
    </citation>
    <scope>NUCLEOTIDE SEQUENCE</scope>
    <source>
        <strain evidence="2">MAG 4196</strain>
    </source>
</reference>
<sequence length="238" mass="25505">MSRIAKSVAGLLLALSLSGCIDASLDVDLTSNTTASATLTQVMRSDSYVTMNVVDTIGGDTWLAGMKAVEDAEKAIVDTEADGKDASTIVVPPEPEPYYFVADSFCTHGGRMLERVDGGATCMDSSEGEFADIHLEQLDEQVSFTPEEDGTVRIAISTAQVLQAVTPQMDLTTESEDIVLAMFKDRKITITFSGDAVTETNMKLARDEKSASQSILILDLLTGKSEMPAEFYAVVRAP</sequence>
<evidence type="ECO:0000256" key="1">
    <source>
        <dbReference type="SAM" id="SignalP"/>
    </source>
</evidence>
<feature type="chain" id="PRO_5042504860" evidence="1">
    <location>
        <begin position="24"/>
        <end position="238"/>
    </location>
</feature>
<dbReference type="PROSITE" id="PS51257">
    <property type="entry name" value="PROKAR_LIPOPROTEIN"/>
    <property type="match status" value="1"/>
</dbReference>
<protein>
    <submittedName>
        <fullName evidence="2">Uncharacterized protein</fullName>
    </submittedName>
</protein>